<evidence type="ECO:0000313" key="2">
    <source>
        <dbReference type="Proteomes" id="UP001224122"/>
    </source>
</evidence>
<accession>A0ABT9XZ51</accession>
<protein>
    <recommendedName>
        <fullName evidence="3">SGNH/GDSL hydrolase family protein</fullName>
    </recommendedName>
</protein>
<organism evidence="1 2">
    <name type="scientific">Neobacillus ginsengisoli</name>
    <dbReference type="NCBI Taxonomy" id="904295"/>
    <lineage>
        <taxon>Bacteria</taxon>
        <taxon>Bacillati</taxon>
        <taxon>Bacillota</taxon>
        <taxon>Bacilli</taxon>
        <taxon>Bacillales</taxon>
        <taxon>Bacillaceae</taxon>
        <taxon>Neobacillus</taxon>
    </lineage>
</organism>
<dbReference type="Proteomes" id="UP001224122">
    <property type="component" value="Unassembled WGS sequence"/>
</dbReference>
<dbReference type="RefSeq" id="WP_307411118.1">
    <property type="nucleotide sequence ID" value="NZ_JAUSTW010000007.1"/>
</dbReference>
<proteinExistence type="predicted"/>
<evidence type="ECO:0000313" key="1">
    <source>
        <dbReference type="EMBL" id="MDQ0200756.1"/>
    </source>
</evidence>
<dbReference type="SUPFAM" id="SSF52266">
    <property type="entry name" value="SGNH hydrolase"/>
    <property type="match status" value="1"/>
</dbReference>
<evidence type="ECO:0008006" key="3">
    <source>
        <dbReference type="Google" id="ProtNLM"/>
    </source>
</evidence>
<dbReference type="EMBL" id="JAUSTW010000007">
    <property type="protein sequence ID" value="MDQ0200756.1"/>
    <property type="molecule type" value="Genomic_DNA"/>
</dbReference>
<gene>
    <name evidence="1" type="ORF">J2S10_003958</name>
</gene>
<dbReference type="InterPro" id="IPR036514">
    <property type="entry name" value="SGNH_hydro_sf"/>
</dbReference>
<name>A0ABT9XZ51_9BACI</name>
<dbReference type="Gene3D" id="3.40.50.1110">
    <property type="entry name" value="SGNH hydrolase"/>
    <property type="match status" value="1"/>
</dbReference>
<comment type="caution">
    <text evidence="1">The sequence shown here is derived from an EMBL/GenBank/DDBJ whole genome shotgun (WGS) entry which is preliminary data.</text>
</comment>
<dbReference type="CDD" id="cd00229">
    <property type="entry name" value="SGNH_hydrolase"/>
    <property type="match status" value="1"/>
</dbReference>
<keyword evidence="2" id="KW-1185">Reference proteome</keyword>
<reference evidence="1 2" key="1">
    <citation type="submission" date="2023-07" db="EMBL/GenBank/DDBJ databases">
        <title>Genomic Encyclopedia of Type Strains, Phase IV (KMG-IV): sequencing the most valuable type-strain genomes for metagenomic binning, comparative biology and taxonomic classification.</title>
        <authorList>
            <person name="Goeker M."/>
        </authorList>
    </citation>
    <scope>NUCLEOTIDE SEQUENCE [LARGE SCALE GENOMIC DNA]</scope>
    <source>
        <strain evidence="1 2">DSM 27594</strain>
    </source>
</reference>
<sequence>MRNFFTILLGIICIIVLFLGHSNWNKKIAASAKNTSVPSTTLVNPTTETEKNTDNEMNATKLITLTKNWPPKAVEQFQQALKVKKSYKILFVGSPAIGSETAGTYQNVKEKLIAAFGKNTIQVVLKIYDSTSSQFVTSNKQEEVAAEDADLIVLEPFILVNNGKVKIDDSLKDVSKMMEAIKAKKPETSFILQPSFPLYKAKFYPLQVAELKKYAANNHIAYLDHWSAWPDTNSEKFKDYLLPDQSAPSEKGNQVWSDYLVKYLISE</sequence>